<evidence type="ECO:0000256" key="4">
    <source>
        <dbReference type="ARBA" id="ARBA00022692"/>
    </source>
</evidence>
<dbReference type="Pfam" id="PF25539">
    <property type="entry name" value="Bestrophin_2"/>
    <property type="match status" value="1"/>
</dbReference>
<evidence type="ECO:0000256" key="5">
    <source>
        <dbReference type="ARBA" id="ARBA00022989"/>
    </source>
</evidence>
<evidence type="ECO:0000256" key="3">
    <source>
        <dbReference type="ARBA" id="ARBA00022475"/>
    </source>
</evidence>
<evidence type="ECO:0000256" key="7">
    <source>
        <dbReference type="ARBA" id="ARBA00023136"/>
    </source>
</evidence>
<proteinExistence type="predicted"/>
<protein>
    <recommendedName>
        <fullName evidence="11">Bestrophin homolog</fullName>
    </recommendedName>
</protein>
<reference evidence="9 10" key="1">
    <citation type="journal article" date="2024" name="Science">
        <title>Giant polyketide synthase enzymes in the biosynthesis of giant marine polyether toxins.</title>
        <authorList>
            <person name="Fallon T.R."/>
            <person name="Shende V.V."/>
            <person name="Wierzbicki I.H."/>
            <person name="Pendleton A.L."/>
            <person name="Watervoot N.F."/>
            <person name="Auber R.P."/>
            <person name="Gonzalez D.J."/>
            <person name="Wisecaver J.H."/>
            <person name="Moore B.S."/>
        </authorList>
    </citation>
    <scope>NUCLEOTIDE SEQUENCE [LARGE SCALE GENOMIC DNA]</scope>
    <source>
        <strain evidence="9 10">12B1</strain>
    </source>
</reference>
<dbReference type="InterPro" id="IPR044669">
    <property type="entry name" value="YneE/VCCN1/2-like"/>
</dbReference>
<organism evidence="9 10">
    <name type="scientific">Prymnesium parvum</name>
    <name type="common">Toxic golden alga</name>
    <dbReference type="NCBI Taxonomy" id="97485"/>
    <lineage>
        <taxon>Eukaryota</taxon>
        <taxon>Haptista</taxon>
        <taxon>Haptophyta</taxon>
        <taxon>Prymnesiophyceae</taxon>
        <taxon>Prymnesiales</taxon>
        <taxon>Prymnesiaceae</taxon>
        <taxon>Prymnesium</taxon>
    </lineage>
</organism>
<accession>A0AB34JSM6</accession>
<gene>
    <name evidence="9" type="ORF">AB1Y20_018566</name>
</gene>
<evidence type="ECO:0000256" key="2">
    <source>
        <dbReference type="ARBA" id="ARBA00022448"/>
    </source>
</evidence>
<keyword evidence="10" id="KW-1185">Reference proteome</keyword>
<feature type="region of interest" description="Disordered" evidence="8">
    <location>
        <begin position="380"/>
        <end position="402"/>
    </location>
</feature>
<dbReference type="PANTHER" id="PTHR33281:SF19">
    <property type="entry name" value="VOLTAGE-DEPENDENT ANION CHANNEL-FORMING PROTEIN YNEE"/>
    <property type="match status" value="1"/>
</dbReference>
<keyword evidence="3" id="KW-1003">Cell membrane</keyword>
<dbReference type="GO" id="GO:0005254">
    <property type="term" value="F:chloride channel activity"/>
    <property type="evidence" value="ECO:0007669"/>
    <property type="project" value="InterPro"/>
</dbReference>
<evidence type="ECO:0000313" key="9">
    <source>
        <dbReference type="EMBL" id="KAL1523630.1"/>
    </source>
</evidence>
<dbReference type="GO" id="GO:0005886">
    <property type="term" value="C:plasma membrane"/>
    <property type="evidence" value="ECO:0007669"/>
    <property type="project" value="UniProtKB-SubCell"/>
</dbReference>
<keyword evidence="6" id="KW-0406">Ion transport</keyword>
<comment type="caution">
    <text evidence="9">The sequence shown here is derived from an EMBL/GenBank/DDBJ whole genome shotgun (WGS) entry which is preliminary data.</text>
</comment>
<dbReference type="Proteomes" id="UP001515480">
    <property type="component" value="Unassembled WGS sequence"/>
</dbReference>
<keyword evidence="7" id="KW-0472">Membrane</keyword>
<feature type="compositionally biased region" description="Basic and acidic residues" evidence="8">
    <location>
        <begin position="389"/>
        <end position="402"/>
    </location>
</feature>
<comment type="subcellular location">
    <subcellularLocation>
        <location evidence="1">Cell membrane</location>
        <topology evidence="1">Multi-pass membrane protein</topology>
    </subcellularLocation>
</comment>
<evidence type="ECO:0000256" key="8">
    <source>
        <dbReference type="SAM" id="MobiDB-lite"/>
    </source>
</evidence>
<keyword evidence="5" id="KW-1133">Transmembrane helix</keyword>
<dbReference type="AlphaFoldDB" id="A0AB34JSM6"/>
<dbReference type="PANTHER" id="PTHR33281">
    <property type="entry name" value="UPF0187 PROTEIN YNEE"/>
    <property type="match status" value="1"/>
</dbReference>
<keyword evidence="4" id="KW-0812">Transmembrane</keyword>
<dbReference type="EMBL" id="JBGBPQ010000005">
    <property type="protein sequence ID" value="KAL1523630.1"/>
    <property type="molecule type" value="Genomic_DNA"/>
</dbReference>
<keyword evidence="2" id="KW-0813">Transport</keyword>
<sequence>MEDGPAHEEEEQVRLRSLYYIRRALADIQTSSGTPEALDDAMPGVLERKSLLTMTHLWDKRSWKRHRSLGRWWLFVRNWPSSSILKSIRPLINVLLLFTLLIIAVNRLAEHAGLGRPLQLPLAPLSLQAASIGLLVVFRNNQTHDRLKEAQRALGGLGPLGREIMQLLIVHVPPARARDVGHAARLLALYGWALKMQCRGEEQSLAPIAAILLPRAHGWLLQRENRPAAVLLRLRAVLGALRAHGALNSDAFKFIEERLAKLSAVDATCNRLATFPVPPSYHRHGSRALILWLGSLPFVMEGLNCHILQSLVSVACTAFLLLGIDHIAIEIEQPLDVLPLHVFAANMSTDVAAVLESWWLMPALPKWDEIEVQLGDESFKSQPQGDELLQEKGDEPPKEKAS</sequence>
<evidence type="ECO:0000256" key="1">
    <source>
        <dbReference type="ARBA" id="ARBA00004651"/>
    </source>
</evidence>
<evidence type="ECO:0000313" key="10">
    <source>
        <dbReference type="Proteomes" id="UP001515480"/>
    </source>
</evidence>
<evidence type="ECO:0008006" key="11">
    <source>
        <dbReference type="Google" id="ProtNLM"/>
    </source>
</evidence>
<evidence type="ECO:0000256" key="6">
    <source>
        <dbReference type="ARBA" id="ARBA00023065"/>
    </source>
</evidence>
<name>A0AB34JSM6_PRYPA</name>